<name>A0A0H4IXY4_9PROT</name>
<dbReference type="Proteomes" id="UP000066549">
    <property type="component" value="Chromosome"/>
</dbReference>
<keyword evidence="3" id="KW-1185">Reference proteome</keyword>
<keyword evidence="1" id="KW-1133">Transmembrane helix</keyword>
<dbReference type="InterPro" id="IPR013320">
    <property type="entry name" value="ConA-like_dom_sf"/>
</dbReference>
<dbReference type="Gene3D" id="2.60.120.200">
    <property type="match status" value="1"/>
</dbReference>
<organism evidence="2 3">
    <name type="scientific">Methylophilales bacterium MBRS-H7</name>
    <dbReference type="NCBI Taxonomy" id="1623450"/>
    <lineage>
        <taxon>Bacteria</taxon>
        <taxon>Pseudomonadati</taxon>
        <taxon>Pseudomonadota</taxon>
        <taxon>Betaproteobacteria</taxon>
        <taxon>Nitrosomonadales</taxon>
        <taxon>OM43 clade</taxon>
    </lineage>
</organism>
<dbReference type="EMBL" id="CP011002">
    <property type="protein sequence ID" value="AKO65831.1"/>
    <property type="molecule type" value="Genomic_DNA"/>
</dbReference>
<accession>A0A0H4IXY4</accession>
<keyword evidence="1" id="KW-0472">Membrane</keyword>
<protein>
    <submittedName>
        <fullName evidence="2">Uncharacterized protein</fullName>
    </submittedName>
</protein>
<feature type="transmembrane region" description="Helical" evidence="1">
    <location>
        <begin position="12"/>
        <end position="32"/>
    </location>
</feature>
<evidence type="ECO:0000256" key="1">
    <source>
        <dbReference type="SAM" id="Phobius"/>
    </source>
</evidence>
<evidence type="ECO:0000313" key="2">
    <source>
        <dbReference type="EMBL" id="AKO65831.1"/>
    </source>
</evidence>
<sequence>MKIFKVKLKSGYMLPAAMAMVTIMVIITTSLLNNSDFAIISEYKEDNRIKSNNLARTGLENITFLLRNLASQSENMETLCAYIPRVAGIGNCDSTVNTMQPAVADFATDPFSNWIQLATETDFDNLTDDESDANRCGISGSYTGRDSWPADLIRNLATTFYIPGSDAPGGGNISRSQALLQSINLGIIPDDQLDPANGGFTLEAWTYLTDDDYLPNAFWPRLFDLGNPSTPNTDNSNIVLAWRGNTSRLSFQYYKPTGDSSGRPSGYNRSRAMIGFTGDEGILFPARIWVHAFVTVDSDMIRMGITCNNDTMALGVNDTWLASDGPNTSANARTSLPSECNNGSPVILEFANPTGDLNNRSIVPTGVDTNGWTTWTENPTRPNNGVPYTSNFLGRSNWEQDSFTQGYFHNARIWQRALTEEEIQDNIENDLNGIPITLSSPGGSSAILSNPFLKRSTRMSPRYDHGSHFLRYFTVMDNETPNNIANSAFPYTFRVMSCAWSKADRTQSIATFSSTLRYGVTEDGRGIITNVKRY</sequence>
<dbReference type="SUPFAM" id="SSF49899">
    <property type="entry name" value="Concanavalin A-like lectins/glucanases"/>
    <property type="match status" value="1"/>
</dbReference>
<reference evidence="2 3" key="1">
    <citation type="submission" date="2015-03" db="EMBL/GenBank/DDBJ databases">
        <title>Comparative analysis of the OM43 clade including a novel species from Red Sea uncovers genomic and metabolic diversity among marine methylotrophs.</title>
        <authorList>
            <person name="Jimenez-Infante F."/>
            <person name="Ngugi D.K."/>
            <person name="Vinu M."/>
            <person name="Alam I."/>
            <person name="Kamau A."/>
            <person name="Blom J."/>
            <person name="Bajic V.B."/>
            <person name="Stingl U."/>
        </authorList>
    </citation>
    <scope>NUCLEOTIDE SEQUENCE [LARGE SCALE GENOMIC DNA]</scope>
    <source>
        <strain evidence="2 3">MBRSH7</strain>
    </source>
</reference>
<proteinExistence type="predicted"/>
<evidence type="ECO:0000313" key="3">
    <source>
        <dbReference type="Proteomes" id="UP000066549"/>
    </source>
</evidence>
<dbReference type="AlphaFoldDB" id="A0A0H4IXY4"/>
<gene>
    <name evidence="2" type="ORF">VI33_03680</name>
</gene>
<dbReference type="OrthoDB" id="663332at2"/>
<keyword evidence="1" id="KW-0812">Transmembrane</keyword>